<evidence type="ECO:0000256" key="1">
    <source>
        <dbReference type="SAM" id="Phobius"/>
    </source>
</evidence>
<evidence type="ECO:0000313" key="3">
    <source>
        <dbReference type="Proteomes" id="UP000276215"/>
    </source>
</evidence>
<keyword evidence="1" id="KW-0812">Transmembrane</keyword>
<name>A0A3N4K375_9PEZI</name>
<keyword evidence="1" id="KW-0472">Membrane</keyword>
<protein>
    <submittedName>
        <fullName evidence="2">Uncharacterized protein</fullName>
    </submittedName>
</protein>
<reference evidence="2 3" key="1">
    <citation type="journal article" date="2018" name="Nat. Ecol. Evol.">
        <title>Pezizomycetes genomes reveal the molecular basis of ectomycorrhizal truffle lifestyle.</title>
        <authorList>
            <person name="Murat C."/>
            <person name="Payen T."/>
            <person name="Noel B."/>
            <person name="Kuo A."/>
            <person name="Morin E."/>
            <person name="Chen J."/>
            <person name="Kohler A."/>
            <person name="Krizsan K."/>
            <person name="Balestrini R."/>
            <person name="Da Silva C."/>
            <person name="Montanini B."/>
            <person name="Hainaut M."/>
            <person name="Levati E."/>
            <person name="Barry K.W."/>
            <person name="Belfiori B."/>
            <person name="Cichocki N."/>
            <person name="Clum A."/>
            <person name="Dockter R.B."/>
            <person name="Fauchery L."/>
            <person name="Guy J."/>
            <person name="Iotti M."/>
            <person name="Le Tacon F."/>
            <person name="Lindquist E.A."/>
            <person name="Lipzen A."/>
            <person name="Malagnac F."/>
            <person name="Mello A."/>
            <person name="Molinier V."/>
            <person name="Miyauchi S."/>
            <person name="Poulain J."/>
            <person name="Riccioni C."/>
            <person name="Rubini A."/>
            <person name="Sitrit Y."/>
            <person name="Splivallo R."/>
            <person name="Traeger S."/>
            <person name="Wang M."/>
            <person name="Zifcakova L."/>
            <person name="Wipf D."/>
            <person name="Zambonelli A."/>
            <person name="Paolocci F."/>
            <person name="Nowrousian M."/>
            <person name="Ottonello S."/>
            <person name="Baldrian P."/>
            <person name="Spatafora J.W."/>
            <person name="Henrissat B."/>
            <person name="Nagy L.G."/>
            <person name="Aury J.M."/>
            <person name="Wincker P."/>
            <person name="Grigoriev I.V."/>
            <person name="Bonfante P."/>
            <person name="Martin F.M."/>
        </authorList>
    </citation>
    <scope>NUCLEOTIDE SEQUENCE [LARGE SCALE GENOMIC DNA]</scope>
    <source>
        <strain evidence="2 3">120613-1</strain>
    </source>
</reference>
<keyword evidence="1" id="KW-1133">Transmembrane helix</keyword>
<keyword evidence="3" id="KW-1185">Reference proteome</keyword>
<evidence type="ECO:0000313" key="2">
    <source>
        <dbReference type="EMBL" id="RPB00365.1"/>
    </source>
</evidence>
<dbReference type="AlphaFoldDB" id="A0A3N4K375"/>
<proteinExistence type="predicted"/>
<organism evidence="2 3">
    <name type="scientific">Choiromyces venosus 120613-1</name>
    <dbReference type="NCBI Taxonomy" id="1336337"/>
    <lineage>
        <taxon>Eukaryota</taxon>
        <taxon>Fungi</taxon>
        <taxon>Dikarya</taxon>
        <taxon>Ascomycota</taxon>
        <taxon>Pezizomycotina</taxon>
        <taxon>Pezizomycetes</taxon>
        <taxon>Pezizales</taxon>
        <taxon>Tuberaceae</taxon>
        <taxon>Choiromyces</taxon>
    </lineage>
</organism>
<gene>
    <name evidence="2" type="ORF">L873DRAFT_809655</name>
</gene>
<dbReference type="Proteomes" id="UP000276215">
    <property type="component" value="Unassembled WGS sequence"/>
</dbReference>
<feature type="transmembrane region" description="Helical" evidence="1">
    <location>
        <begin position="60"/>
        <end position="83"/>
    </location>
</feature>
<feature type="transmembrane region" description="Helical" evidence="1">
    <location>
        <begin position="95"/>
        <end position="118"/>
    </location>
</feature>
<sequence length="126" mass="14239">MQMKATVACLVDTQIRAKKCTFSVVVTIYIVKTNITKVAQKKPKKIIKGKYWHLGLDIDLLLFFLVPVVGGGGGVFVMLLYCLKRFSLCDFVKNRFFLFFGYLHVALIIAASLCFSINETRHSKAK</sequence>
<dbReference type="EMBL" id="ML120380">
    <property type="protein sequence ID" value="RPB00365.1"/>
    <property type="molecule type" value="Genomic_DNA"/>
</dbReference>
<accession>A0A3N4K375</accession>